<accession>A0A241XQR3</accession>
<protein>
    <submittedName>
        <fullName evidence="1">Uncharacterized protein</fullName>
    </submittedName>
</protein>
<proteinExistence type="predicted"/>
<name>A0A241XQR3_PSEAI</name>
<dbReference type="EMBL" id="NFFZ01000006">
    <property type="protein sequence ID" value="OTI61928.1"/>
    <property type="molecule type" value="Genomic_DNA"/>
</dbReference>
<comment type="caution">
    <text evidence="1">The sequence shown here is derived from an EMBL/GenBank/DDBJ whole genome shotgun (WGS) entry which is preliminary data.</text>
</comment>
<evidence type="ECO:0000313" key="2">
    <source>
        <dbReference type="Proteomes" id="UP000194857"/>
    </source>
</evidence>
<dbReference type="Proteomes" id="UP000194857">
    <property type="component" value="Unassembled WGS sequence"/>
</dbReference>
<evidence type="ECO:0000313" key="1">
    <source>
        <dbReference type="EMBL" id="OTI61928.1"/>
    </source>
</evidence>
<dbReference type="AlphaFoldDB" id="A0A241XQR3"/>
<sequence>MIEIYPSLLDGEPLERHPIGRRMTIHSWLTANSPGYRCHDVHPFSICVVPAEVALCDDLTDKQKKAHEEFIHPGEWAERIIDRGDIVRIYKLPRGTDPFTITAALFKGAQSVFRMLMPQLPGMPTNPGQGASLSETSARGNKVKLGDAIREVAGRRLIYPDYILPPRKYFAGPREQWTEMLLCIGRGRFQIAEGAAKIGDTSFLALGADASFQIFEPGQNVSGHPASVWWHLVEEVGASSTGNAGLDLTESSNLTPNPSATTFTFSGTNIIISAGAGSFPSDWVAGTILRVEAMYPYSVNDGGGTNRDVVTGDIAQLGLDVGDEIEVVGTNGGLYLVNDITSTSMTLNYSNGSPANALQTGSGNAAIGPRGLRYRITAYSAQQLTVERLTSAGGVDVDWPGFTALNSSTSRVTIDPTSLEGGWRGPFPACPVSEKTNFVEIDVFCPEGLCGVGREGQIYQIRTYYDIQWRDMAIGGAWTTVSKNHAGSSLDQQGFTDGIPLPYMMRPEFRIRKVFVNQGGNSTSEYRDRTQWYGMRARLQAPSSYAGVTTMAVRYRSSDRIAAQTESRVSVEATRMLPTRQGGAWTSEIATRDIVPFLCYIAKERGYTDADLDLEELDRLDAIWKARGDTFDMIYEDGKVTVAQIMDDVLAAGYAEKTIKRGVISAARDEPRTTFGHMYSPQNMDGPLRISISAPSEDDYDGVDVEFVNANGWIEDTVQCRLPGDVGRKVEKITAVGVTNRDRAWRYGMRRRMAQRYRRTEYSFDTGLDALNSEFWDYVALAGDVPGPGLAQSAYLKSFVISGNSVLIESSEPLDWSLLNSPALYLRRPDGTVSGGYPASRIDDYRLSIPSIDFVPDVSWEIEPPHLLLGNPYPALISSIDPKGNTAASVRAVNYDPRVYTFDDASAPN</sequence>
<reference evidence="1 2" key="1">
    <citation type="submission" date="2017-05" db="EMBL/GenBank/DDBJ databases">
        <authorList>
            <person name="Song R."/>
            <person name="Chenine A.L."/>
            <person name="Ruprecht R.M."/>
        </authorList>
    </citation>
    <scope>NUCLEOTIDE SEQUENCE [LARGE SCALE GENOMIC DNA]</scope>
    <source>
        <strain evidence="1 2">S567_C10_BS</strain>
    </source>
</reference>
<dbReference type="NCBIfam" id="NF040662">
    <property type="entry name" value="attach_TipJ_rel"/>
    <property type="match status" value="1"/>
</dbReference>
<organism evidence="1 2">
    <name type="scientific">Pseudomonas aeruginosa</name>
    <dbReference type="NCBI Taxonomy" id="287"/>
    <lineage>
        <taxon>Bacteria</taxon>
        <taxon>Pseudomonadati</taxon>
        <taxon>Pseudomonadota</taxon>
        <taxon>Gammaproteobacteria</taxon>
        <taxon>Pseudomonadales</taxon>
        <taxon>Pseudomonadaceae</taxon>
        <taxon>Pseudomonas</taxon>
    </lineage>
</organism>
<gene>
    <name evidence="1" type="ORF">CAZ10_14695</name>
</gene>
<dbReference type="RefSeq" id="WP_033967622.1">
    <property type="nucleotide sequence ID" value="NZ_JACEPH010000010.1"/>
</dbReference>